<keyword evidence="2" id="KW-1185">Reference proteome</keyword>
<accession>A0ACB8J2J2</accession>
<evidence type="ECO:0000313" key="1">
    <source>
        <dbReference type="EMBL" id="KAH9711957.1"/>
    </source>
</evidence>
<gene>
    <name evidence="1" type="ORF">KPL71_019912</name>
</gene>
<evidence type="ECO:0000313" key="2">
    <source>
        <dbReference type="Proteomes" id="UP000829398"/>
    </source>
</evidence>
<organism evidence="1 2">
    <name type="scientific">Citrus sinensis</name>
    <name type="common">Sweet orange</name>
    <name type="synonym">Citrus aurantium var. sinensis</name>
    <dbReference type="NCBI Taxonomy" id="2711"/>
    <lineage>
        <taxon>Eukaryota</taxon>
        <taxon>Viridiplantae</taxon>
        <taxon>Streptophyta</taxon>
        <taxon>Embryophyta</taxon>
        <taxon>Tracheophyta</taxon>
        <taxon>Spermatophyta</taxon>
        <taxon>Magnoliopsida</taxon>
        <taxon>eudicotyledons</taxon>
        <taxon>Gunneridae</taxon>
        <taxon>Pentapetalae</taxon>
        <taxon>rosids</taxon>
        <taxon>malvids</taxon>
        <taxon>Sapindales</taxon>
        <taxon>Rutaceae</taxon>
        <taxon>Aurantioideae</taxon>
        <taxon>Citrus</taxon>
    </lineage>
</organism>
<dbReference type="Proteomes" id="UP000829398">
    <property type="component" value="Chromosome 7"/>
</dbReference>
<dbReference type="EMBL" id="CM039176">
    <property type="protein sequence ID" value="KAH9711957.1"/>
    <property type="molecule type" value="Genomic_DNA"/>
</dbReference>
<name>A0ACB8J2J2_CITSI</name>
<comment type="caution">
    <text evidence="1">The sequence shown here is derived from an EMBL/GenBank/DDBJ whole genome shotgun (WGS) entry which is preliminary data.</text>
</comment>
<protein>
    <submittedName>
        <fullName evidence="1">PI-PLC X domain-containing protein</fullName>
    </submittedName>
</protein>
<sequence length="334" mass="36802">MACFMDHYSLCRAHATQFFFLLLMFSLSIVNSTACSNGNCQVLDSCAAATDCGPGLYCGNCPALGKNRPICTRGQATIPTTIQPAINTLREVEAFLSQYPTEIVTIIIEDYVQTPKGLTSLFVRAGLDKYFFPVSKMPKKGEDWPTVTEMVQKNYRLLVFSSVASKEAEEGIAYQWRYILENESGDPGVKAGSCPHRKESQPLNSRKASLFLQNYFPTYPVEEDACKEHSTPLAEMVGTCYKAAGNLLPNFLAVNFYMRSDGGGVFDVLDKMNGQTLCGCSTVLACQVCPNTYQRTLLLQIQTLDHLLLSPFLLFFFVLVWGGGGGWCGILALV</sequence>
<proteinExistence type="predicted"/>
<reference evidence="2" key="1">
    <citation type="journal article" date="2023" name="Hortic. Res.">
        <title>A chromosome-level phased genome enabling allele-level studies in sweet orange: a case study on citrus Huanglongbing tolerance.</title>
        <authorList>
            <person name="Wu B."/>
            <person name="Yu Q."/>
            <person name="Deng Z."/>
            <person name="Duan Y."/>
            <person name="Luo F."/>
            <person name="Gmitter F. Jr."/>
        </authorList>
    </citation>
    <scope>NUCLEOTIDE SEQUENCE [LARGE SCALE GENOMIC DNA]</scope>
    <source>
        <strain evidence="2">cv. Valencia</strain>
    </source>
</reference>